<dbReference type="OrthoDB" id="9816549at2"/>
<evidence type="ECO:0000313" key="2">
    <source>
        <dbReference type="Proteomes" id="UP000282435"/>
    </source>
</evidence>
<dbReference type="Proteomes" id="UP000282435">
    <property type="component" value="Chromosome"/>
</dbReference>
<evidence type="ECO:0000313" key="1">
    <source>
        <dbReference type="EMBL" id="AZR60866.1"/>
    </source>
</evidence>
<reference evidence="1 2" key="1">
    <citation type="submission" date="2018-12" db="EMBL/GenBank/DDBJ databases">
        <title>Genome sequencing of Eikenella corrodens KCOM 3110 (= JS217).</title>
        <authorList>
            <person name="Koo J.-K."/>
            <person name="Park S.-N."/>
            <person name="Lim Y.K."/>
        </authorList>
    </citation>
    <scope>NUCLEOTIDE SEQUENCE [LARGE SCALE GENOMIC DNA]</scope>
    <source>
        <strain evidence="1 2">KCOM 3110</strain>
    </source>
</reference>
<proteinExistence type="predicted"/>
<dbReference type="AlphaFoldDB" id="A0A3S9SMZ2"/>
<dbReference type="EMBL" id="CP034670">
    <property type="protein sequence ID" value="AZR60866.1"/>
    <property type="molecule type" value="Genomic_DNA"/>
</dbReference>
<name>A0A3S9SMZ2_EIKCO</name>
<sequence length="54" mass="5759">MYKSGNYNDAVAVFNSLGVQNVQVRSNGVITGKLPDGREVNVRNYSSGNSAPTL</sequence>
<gene>
    <name evidence="1" type="ORF">ELB75_11985</name>
</gene>
<protein>
    <submittedName>
        <fullName evidence="1">Septum formation inhibitor Maf</fullName>
    </submittedName>
</protein>
<organism evidence="1 2">
    <name type="scientific">Eikenella corrodens</name>
    <dbReference type="NCBI Taxonomy" id="539"/>
    <lineage>
        <taxon>Bacteria</taxon>
        <taxon>Pseudomonadati</taxon>
        <taxon>Pseudomonadota</taxon>
        <taxon>Betaproteobacteria</taxon>
        <taxon>Neisseriales</taxon>
        <taxon>Neisseriaceae</taxon>
        <taxon>Eikenella</taxon>
    </lineage>
</organism>
<accession>A0A3S9SMZ2</accession>